<dbReference type="GeneID" id="63830956"/>
<protein>
    <recommendedName>
        <fullName evidence="1">DUF4387 domain-containing protein</fullName>
    </recommendedName>
</protein>
<dbReference type="OrthoDB" id="5863171at2759"/>
<evidence type="ECO:0000313" key="2">
    <source>
        <dbReference type="EMBL" id="KZT02956.1"/>
    </source>
</evidence>
<evidence type="ECO:0000313" key="3">
    <source>
        <dbReference type="Proteomes" id="UP000076871"/>
    </source>
</evidence>
<dbReference type="Proteomes" id="UP000076871">
    <property type="component" value="Unassembled WGS sequence"/>
</dbReference>
<sequence>MEGKKVDPVAQWRRAIEHGDKTIKLRDVATVLRSKNSGPYELTFDVMFPNDEIFQAVKNSGVLTKEILAKVYGVKLETVLACLFFPQARAFKFTIPRCGGYPWSMSSMLIRFLCRVHPNGSFGETDMHGCQQHIPLVDTDVLLPIAAQ</sequence>
<proteinExistence type="predicted"/>
<dbReference type="AlphaFoldDB" id="A0A165CK40"/>
<dbReference type="Pfam" id="PF14330">
    <property type="entry name" value="DUF4387"/>
    <property type="match status" value="1"/>
</dbReference>
<accession>A0A165CK40</accession>
<dbReference type="STRING" id="1314785.A0A165CK40"/>
<gene>
    <name evidence="2" type="ORF">LAESUDRAFT_791123</name>
</gene>
<dbReference type="RefSeq" id="XP_040760696.1">
    <property type="nucleotide sequence ID" value="XM_040913928.1"/>
</dbReference>
<name>A0A165CK40_9APHY</name>
<reference evidence="2 3" key="1">
    <citation type="journal article" date="2016" name="Mol. Biol. Evol.">
        <title>Comparative Genomics of Early-Diverging Mushroom-Forming Fungi Provides Insights into the Origins of Lignocellulose Decay Capabilities.</title>
        <authorList>
            <person name="Nagy L.G."/>
            <person name="Riley R."/>
            <person name="Tritt A."/>
            <person name="Adam C."/>
            <person name="Daum C."/>
            <person name="Floudas D."/>
            <person name="Sun H."/>
            <person name="Yadav J.S."/>
            <person name="Pangilinan J."/>
            <person name="Larsson K.H."/>
            <person name="Matsuura K."/>
            <person name="Barry K."/>
            <person name="Labutti K."/>
            <person name="Kuo R."/>
            <person name="Ohm R.A."/>
            <person name="Bhattacharya S.S."/>
            <person name="Shirouzu T."/>
            <person name="Yoshinaga Y."/>
            <person name="Martin F.M."/>
            <person name="Grigoriev I.V."/>
            <person name="Hibbett D.S."/>
        </authorList>
    </citation>
    <scope>NUCLEOTIDE SEQUENCE [LARGE SCALE GENOMIC DNA]</scope>
    <source>
        <strain evidence="2 3">93-53</strain>
    </source>
</reference>
<evidence type="ECO:0000259" key="1">
    <source>
        <dbReference type="Pfam" id="PF14330"/>
    </source>
</evidence>
<dbReference type="EMBL" id="KV427648">
    <property type="protein sequence ID" value="KZT02956.1"/>
    <property type="molecule type" value="Genomic_DNA"/>
</dbReference>
<dbReference type="InterPro" id="IPR025496">
    <property type="entry name" value="DUF4387"/>
</dbReference>
<dbReference type="InParanoid" id="A0A165CK40"/>
<organism evidence="2 3">
    <name type="scientific">Laetiporus sulphureus 93-53</name>
    <dbReference type="NCBI Taxonomy" id="1314785"/>
    <lineage>
        <taxon>Eukaryota</taxon>
        <taxon>Fungi</taxon>
        <taxon>Dikarya</taxon>
        <taxon>Basidiomycota</taxon>
        <taxon>Agaricomycotina</taxon>
        <taxon>Agaricomycetes</taxon>
        <taxon>Polyporales</taxon>
        <taxon>Laetiporus</taxon>
    </lineage>
</organism>
<keyword evidence="3" id="KW-1185">Reference proteome</keyword>
<feature type="domain" description="DUF4387" evidence="1">
    <location>
        <begin position="25"/>
        <end position="138"/>
    </location>
</feature>